<evidence type="ECO:0000256" key="8">
    <source>
        <dbReference type="ARBA" id="ARBA00023196"/>
    </source>
</evidence>
<dbReference type="PRINTS" id="PR00126">
    <property type="entry name" value="ATPASEGAMMA"/>
</dbReference>
<dbReference type="RefSeq" id="WP_072286700.1">
    <property type="nucleotide sequence ID" value="NZ_CP015455.1"/>
</dbReference>
<evidence type="ECO:0000256" key="5">
    <source>
        <dbReference type="ARBA" id="ARBA00022781"/>
    </source>
</evidence>
<evidence type="ECO:0000313" key="12">
    <source>
        <dbReference type="Proteomes" id="UP000182264"/>
    </source>
</evidence>
<proteinExistence type="inferred from homology"/>
<dbReference type="GO" id="GO:0045259">
    <property type="term" value="C:proton-transporting ATP synthase complex"/>
    <property type="evidence" value="ECO:0007669"/>
    <property type="project" value="UniProtKB-KW"/>
</dbReference>
<dbReference type="InterPro" id="IPR017709">
    <property type="entry name" value="Alt_ATP_synth_F1_gsu"/>
</dbReference>
<accession>A0A1L3GFX0</accession>
<dbReference type="PANTHER" id="PTHR11693:SF22">
    <property type="entry name" value="ATP SYNTHASE SUBUNIT GAMMA, MITOCHONDRIAL"/>
    <property type="match status" value="1"/>
</dbReference>
<dbReference type="EMBL" id="CP015518">
    <property type="protein sequence ID" value="APG24853.1"/>
    <property type="molecule type" value="Genomic_DNA"/>
</dbReference>
<dbReference type="GO" id="GO:0046933">
    <property type="term" value="F:proton-transporting ATP synthase activity, rotational mechanism"/>
    <property type="evidence" value="ECO:0007669"/>
    <property type="project" value="InterPro"/>
</dbReference>
<sequence length="302" mass="33506">MPALQQLQRKIRSAADLHMVVRTMKALAAVSIRQYEDAVRALDGYYEAVELGLRAVLRDHPLAGCAPQSVATVALILGSDQGMAGRFNEAMLDFAVDWLRRDGNRQETAECWVAGEKAAGGAEERFGKVDAFFVLPTSVQGIAAIVQEVLLRYEKRNTQGLCRLLLFHNRPLAAAAYEQQCRLLMPPDENWLRQMAGQRWPGRCLPMVPAPWQEAFPALISEYLFVTLFRGFATSLAAENAARLAAMQRAEKNIEELQANLQARYHTLRQTVITEELFDIISGFEALGGAQGPMAKAKKTTT</sequence>
<evidence type="ECO:0000256" key="2">
    <source>
        <dbReference type="ARBA" id="ARBA00004170"/>
    </source>
</evidence>
<keyword evidence="12" id="KW-1185">Reference proteome</keyword>
<keyword evidence="5" id="KW-0375">Hydrogen ion transport</keyword>
<dbReference type="Gene3D" id="3.40.1380.10">
    <property type="match status" value="1"/>
</dbReference>
<keyword evidence="8" id="KW-0139">CF(1)</keyword>
<evidence type="ECO:0000256" key="3">
    <source>
        <dbReference type="ARBA" id="ARBA00007681"/>
    </source>
</evidence>
<keyword evidence="6" id="KW-0406">Ion transport</keyword>
<evidence type="ECO:0000256" key="1">
    <source>
        <dbReference type="ARBA" id="ARBA00003456"/>
    </source>
</evidence>
<name>A0A1L3GFX0_SYNAC</name>
<dbReference type="CDD" id="cd12151">
    <property type="entry name" value="F1-ATPase_gamma"/>
    <property type="match status" value="1"/>
</dbReference>
<keyword evidence="4" id="KW-0813">Transport</keyword>
<dbReference type="STRING" id="29542.A6070_01275"/>
<dbReference type="Gene3D" id="1.10.287.80">
    <property type="entry name" value="ATP synthase, gamma subunit, helix hairpin domain"/>
    <property type="match status" value="1"/>
</dbReference>
<feature type="coiled-coil region" evidence="10">
    <location>
        <begin position="240"/>
        <end position="267"/>
    </location>
</feature>
<dbReference type="NCBIfam" id="TIGR03323">
    <property type="entry name" value="alt_F1F0_F1_gam"/>
    <property type="match status" value="1"/>
</dbReference>
<evidence type="ECO:0000256" key="9">
    <source>
        <dbReference type="ARBA" id="ARBA00023310"/>
    </source>
</evidence>
<dbReference type="InterPro" id="IPR035968">
    <property type="entry name" value="ATP_synth_F1_ATPase_gsu"/>
</dbReference>
<dbReference type="SUPFAM" id="SSF52943">
    <property type="entry name" value="ATP synthase (F1-ATPase), gamma subunit"/>
    <property type="match status" value="1"/>
</dbReference>
<organism evidence="11 12">
    <name type="scientific">Syntrophotalea acetylenica</name>
    <name type="common">Pelobacter acetylenicus</name>
    <dbReference type="NCBI Taxonomy" id="29542"/>
    <lineage>
        <taxon>Bacteria</taxon>
        <taxon>Pseudomonadati</taxon>
        <taxon>Thermodesulfobacteriota</taxon>
        <taxon>Desulfuromonadia</taxon>
        <taxon>Desulfuromonadales</taxon>
        <taxon>Syntrophotaleaceae</taxon>
        <taxon>Syntrophotalea</taxon>
    </lineage>
</organism>
<comment type="subcellular location">
    <subcellularLocation>
        <location evidence="2">Membrane</location>
        <topology evidence="2">Peripheral membrane protein</topology>
    </subcellularLocation>
</comment>
<dbReference type="OrthoDB" id="9812769at2"/>
<comment type="function">
    <text evidence="1">Produces ATP from ADP in the presence of a proton gradient across the membrane. The gamma chain is believed to be important in regulating ATPase activity and the flow of protons through the CF(0) complex.</text>
</comment>
<dbReference type="Proteomes" id="UP000182264">
    <property type="component" value="Chromosome"/>
</dbReference>
<reference evidence="11 12" key="1">
    <citation type="journal article" date="2017" name="Genome Announc.">
        <title>Complete Genome Sequences of Two Acetylene-Fermenting Pelobacter acetylenicus Strains.</title>
        <authorList>
            <person name="Sutton J.M."/>
            <person name="Baesman S.M."/>
            <person name="Fierst J.L."/>
            <person name="Poret-Peterson A.T."/>
            <person name="Oremland R.S."/>
            <person name="Dunlap D.S."/>
            <person name="Akob D.M."/>
        </authorList>
    </citation>
    <scope>NUCLEOTIDE SEQUENCE [LARGE SCALE GENOMIC DNA]</scope>
    <source>
        <strain evidence="11 12">DSM 3247</strain>
    </source>
</reference>
<evidence type="ECO:0000256" key="10">
    <source>
        <dbReference type="SAM" id="Coils"/>
    </source>
</evidence>
<evidence type="ECO:0000256" key="7">
    <source>
        <dbReference type="ARBA" id="ARBA00023136"/>
    </source>
</evidence>
<evidence type="ECO:0000256" key="6">
    <source>
        <dbReference type="ARBA" id="ARBA00023065"/>
    </source>
</evidence>
<comment type="similarity">
    <text evidence="3">Belongs to the ATPase gamma chain family.</text>
</comment>
<dbReference type="Pfam" id="PF00231">
    <property type="entry name" value="ATP-synt"/>
    <property type="match status" value="1"/>
</dbReference>
<dbReference type="InterPro" id="IPR000131">
    <property type="entry name" value="ATP_synth_F1_gsu"/>
</dbReference>
<evidence type="ECO:0000256" key="4">
    <source>
        <dbReference type="ARBA" id="ARBA00022448"/>
    </source>
</evidence>
<keyword evidence="9" id="KW-0066">ATP synthesis</keyword>
<dbReference type="PANTHER" id="PTHR11693">
    <property type="entry name" value="ATP SYNTHASE GAMMA CHAIN"/>
    <property type="match status" value="1"/>
</dbReference>
<evidence type="ECO:0008006" key="13">
    <source>
        <dbReference type="Google" id="ProtNLM"/>
    </source>
</evidence>
<dbReference type="AlphaFoldDB" id="A0A1L3GFX0"/>
<keyword evidence="7" id="KW-0472">Membrane</keyword>
<evidence type="ECO:0000313" key="11">
    <source>
        <dbReference type="EMBL" id="APG24853.1"/>
    </source>
</evidence>
<gene>
    <name evidence="11" type="ORF">A7E75_07315</name>
</gene>
<protein>
    <recommendedName>
        <fullName evidence="13">F-type H+-transporting ATPase subunit gamma</fullName>
    </recommendedName>
</protein>
<dbReference type="KEGG" id="pace:A6070_01275"/>
<keyword evidence="10" id="KW-0175">Coiled coil</keyword>